<dbReference type="RefSeq" id="WP_147661393.1">
    <property type="nucleotide sequence ID" value="NZ_CP042905.2"/>
</dbReference>
<dbReference type="Proteomes" id="UP000321408">
    <property type="component" value="Chromosome"/>
</dbReference>
<protein>
    <submittedName>
        <fullName evidence="1">Uncharacterized protein</fullName>
    </submittedName>
</protein>
<reference evidence="1 2" key="1">
    <citation type="journal article" date="2020" name="Nature">
        <title>Isolation of an archaeon at the prokaryote-eukaryote interface.</title>
        <authorList>
            <person name="Imachi H."/>
            <person name="Nobu M.K."/>
            <person name="Nakahara N."/>
            <person name="Morono Y."/>
            <person name="Ogawara M."/>
            <person name="Takaki Y."/>
            <person name="Takano Y."/>
            <person name="Uematsu K."/>
            <person name="Ikuta T."/>
            <person name="Ito M."/>
            <person name="Matsui Y."/>
            <person name="Miyazaki M."/>
            <person name="Murata K."/>
            <person name="Saito Y."/>
            <person name="Sakai S."/>
            <person name="Song C."/>
            <person name="Tasumi E."/>
            <person name="Yamanaka Y."/>
            <person name="Yamaguchi T."/>
            <person name="Kamagata Y."/>
            <person name="Tamaki H."/>
            <person name="Takai K."/>
        </authorList>
    </citation>
    <scope>NUCLEOTIDE SEQUENCE [LARGE SCALE GENOMIC DNA]</scope>
    <source>
        <strain evidence="1 2">MK-D1</strain>
    </source>
</reference>
<dbReference type="KEGG" id="psyt:DSAG12_00251"/>
<name>A0A5B9D5N2_9ARCH</name>
<sequence length="66" mass="7767">MARCPYCDAQVDFEMFFTTKNIPIIGKAHAFNGPKMHLGYKNYAKMWVCPHCDRILGFSEYKWDDD</sequence>
<dbReference type="OrthoDB" id="255423at2157"/>
<dbReference type="EMBL" id="CP042905">
    <property type="protein sequence ID" value="QEE14438.1"/>
    <property type="molecule type" value="Genomic_DNA"/>
</dbReference>
<accession>A0A5B9D5N2</accession>
<reference evidence="1 2" key="2">
    <citation type="journal article" date="2024" name="Int. J. Syst. Evol. Microbiol.">
        <title>Promethearchaeum syntrophicum gen. nov., sp. nov., an anaerobic, obligately syntrophic archaeon, the first isolate of the lineage 'Asgard' archaea, and proposal of the new archaeal phylum Promethearchaeota phyl. nov. and kingdom Promethearchaeati regn. nov.</title>
        <authorList>
            <person name="Imachi H."/>
            <person name="Nobu M.K."/>
            <person name="Kato S."/>
            <person name="Takaki Y."/>
            <person name="Miyazaki M."/>
            <person name="Miyata M."/>
            <person name="Ogawara M."/>
            <person name="Saito Y."/>
            <person name="Sakai S."/>
            <person name="Tahara Y.O."/>
            <person name="Takano Y."/>
            <person name="Tasumi E."/>
            <person name="Uematsu K."/>
            <person name="Yoshimura T."/>
            <person name="Itoh T."/>
            <person name="Ohkuma M."/>
            <person name="Takai K."/>
        </authorList>
    </citation>
    <scope>NUCLEOTIDE SEQUENCE [LARGE SCALE GENOMIC DNA]</scope>
    <source>
        <strain evidence="1 2">MK-D1</strain>
    </source>
</reference>
<dbReference type="GeneID" id="41328254"/>
<evidence type="ECO:0000313" key="2">
    <source>
        <dbReference type="Proteomes" id="UP000321408"/>
    </source>
</evidence>
<gene>
    <name evidence="1" type="ORF">DSAG12_00251</name>
</gene>
<evidence type="ECO:0000313" key="1">
    <source>
        <dbReference type="EMBL" id="QEE14438.1"/>
    </source>
</evidence>
<proteinExistence type="predicted"/>
<keyword evidence="2" id="KW-1185">Reference proteome</keyword>
<dbReference type="AlphaFoldDB" id="A0A5B9D5N2"/>
<organism evidence="1 2">
    <name type="scientific">Promethearchaeum syntrophicum</name>
    <dbReference type="NCBI Taxonomy" id="2594042"/>
    <lineage>
        <taxon>Archaea</taxon>
        <taxon>Promethearchaeati</taxon>
        <taxon>Promethearchaeota</taxon>
        <taxon>Promethearchaeia</taxon>
        <taxon>Promethearchaeales</taxon>
        <taxon>Promethearchaeaceae</taxon>
        <taxon>Promethearchaeum</taxon>
    </lineage>
</organism>